<protein>
    <submittedName>
        <fullName evidence="2">Transposase</fullName>
    </submittedName>
</protein>
<feature type="domain" description="Insertion element IS150 protein InsJ-like helix-turn-helix" evidence="1">
    <location>
        <begin position="23"/>
        <end position="73"/>
    </location>
</feature>
<dbReference type="EMBL" id="JBJHZX010000051">
    <property type="protein sequence ID" value="MFL0198220.1"/>
    <property type="molecule type" value="Genomic_DNA"/>
</dbReference>
<dbReference type="RefSeq" id="WP_406794327.1">
    <property type="nucleotide sequence ID" value="NZ_JBJHZX010000051.1"/>
</dbReference>
<dbReference type="Pfam" id="PF13518">
    <property type="entry name" value="HTH_28"/>
    <property type="match status" value="1"/>
</dbReference>
<dbReference type="Gene3D" id="1.10.10.10">
    <property type="entry name" value="Winged helix-like DNA-binding domain superfamily/Winged helix DNA-binding domain"/>
    <property type="match status" value="1"/>
</dbReference>
<dbReference type="InterPro" id="IPR036388">
    <property type="entry name" value="WH-like_DNA-bd_sf"/>
</dbReference>
<dbReference type="SUPFAM" id="SSF48295">
    <property type="entry name" value="TrpR-like"/>
    <property type="match status" value="1"/>
</dbReference>
<dbReference type="Proteomes" id="UP001623660">
    <property type="component" value="Unassembled WGS sequence"/>
</dbReference>
<comment type="caution">
    <text evidence="2">The sequence shown here is derived from an EMBL/GenBank/DDBJ whole genome shotgun (WGS) entry which is preliminary data.</text>
</comment>
<keyword evidence="3" id="KW-1185">Reference proteome</keyword>
<proteinExistence type="predicted"/>
<evidence type="ECO:0000259" key="1">
    <source>
        <dbReference type="Pfam" id="PF13518"/>
    </source>
</evidence>
<gene>
    <name evidence="2" type="ORF">ACJDU8_22045</name>
</gene>
<sequence length="118" mass="14209">MNSRPEELSDMVKNNTRSTTLEERIQIIEYCIKNDKNYALTAKEFNVSYGQVYNWVRKYNANRPESLLDHRGKCKDKETMTGLELLQIENRMLKAETKKQQMEIDFLKKLEEIERRRF</sequence>
<reference evidence="2 3" key="1">
    <citation type="submission" date="2024-11" db="EMBL/GenBank/DDBJ databases">
        <authorList>
            <person name="Heng Y.C."/>
            <person name="Lim A.C.H."/>
            <person name="Lee J.K.Y."/>
            <person name="Kittelmann S."/>
        </authorList>
    </citation>
    <scope>NUCLEOTIDE SEQUENCE [LARGE SCALE GENOMIC DNA]</scope>
    <source>
        <strain evidence="2 3">WILCCON 0269</strain>
    </source>
</reference>
<name>A0ABW8SQ84_9CLOT</name>
<evidence type="ECO:0000313" key="3">
    <source>
        <dbReference type="Proteomes" id="UP001623660"/>
    </source>
</evidence>
<organism evidence="2 3">
    <name type="scientific">Candidatus Clostridium eludens</name>
    <dbReference type="NCBI Taxonomy" id="3381663"/>
    <lineage>
        <taxon>Bacteria</taxon>
        <taxon>Bacillati</taxon>
        <taxon>Bacillota</taxon>
        <taxon>Clostridia</taxon>
        <taxon>Eubacteriales</taxon>
        <taxon>Clostridiaceae</taxon>
        <taxon>Clostridium</taxon>
    </lineage>
</organism>
<dbReference type="InterPro" id="IPR010921">
    <property type="entry name" value="Trp_repressor/repl_initiator"/>
</dbReference>
<accession>A0ABW8SQ84</accession>
<dbReference type="InterPro" id="IPR055247">
    <property type="entry name" value="InsJ-like_HTH"/>
</dbReference>
<evidence type="ECO:0000313" key="2">
    <source>
        <dbReference type="EMBL" id="MFL0198220.1"/>
    </source>
</evidence>